<evidence type="ECO:0000313" key="6">
    <source>
        <dbReference type="Proteomes" id="UP000321567"/>
    </source>
</evidence>
<dbReference type="GO" id="GO:0009117">
    <property type="term" value="P:nucleotide metabolic process"/>
    <property type="evidence" value="ECO:0007669"/>
    <property type="project" value="UniProtKB-KW"/>
</dbReference>
<comment type="function">
    <text evidence="4">Nucleoside triphosphate pyrophosphatase that hydrolyzes dTTP and UTP. May have a dual role in cell division arrest and in preventing the incorporation of modified nucleotides into cellular nucleic acids.</text>
</comment>
<protein>
    <recommendedName>
        <fullName evidence="4">dTTP/UTP pyrophosphatase</fullName>
        <shortName evidence="4">dTTPase/UTPase</shortName>
        <ecNumber evidence="4">3.6.1.9</ecNumber>
    </recommendedName>
    <alternativeName>
        <fullName evidence="4">Nucleoside triphosphate pyrophosphatase</fullName>
    </alternativeName>
    <alternativeName>
        <fullName evidence="4">Nucleotide pyrophosphatase</fullName>
        <shortName evidence="4">Nucleotide PPase</shortName>
    </alternativeName>
</protein>
<dbReference type="EC" id="3.6.1.9" evidence="4"/>
<comment type="caution">
    <text evidence="4">Lacks conserved residue(s) required for the propagation of feature annotation.</text>
</comment>
<dbReference type="InterPro" id="IPR029001">
    <property type="entry name" value="ITPase-like_fam"/>
</dbReference>
<evidence type="ECO:0000256" key="3">
    <source>
        <dbReference type="ARBA" id="ARBA00023080"/>
    </source>
</evidence>
<dbReference type="Gene3D" id="3.90.950.10">
    <property type="match status" value="1"/>
</dbReference>
<dbReference type="EMBL" id="BJZO01000066">
    <property type="protein sequence ID" value="GEO82222.1"/>
    <property type="molecule type" value="Genomic_DNA"/>
</dbReference>
<proteinExistence type="inferred from homology"/>
<dbReference type="PANTHER" id="PTHR43213:SF5">
    <property type="entry name" value="BIFUNCTIONAL DTTP_UTP PYROPHOSPHATASE_METHYLTRANSFERASE PROTEIN-RELATED"/>
    <property type="match status" value="1"/>
</dbReference>
<dbReference type="Proteomes" id="UP000321567">
    <property type="component" value="Unassembled WGS sequence"/>
</dbReference>
<dbReference type="AlphaFoldDB" id="A0A512H9W1"/>
<dbReference type="PIRSF" id="PIRSF006305">
    <property type="entry name" value="Maf"/>
    <property type="match status" value="1"/>
</dbReference>
<keyword evidence="3 4" id="KW-0546">Nucleotide metabolism</keyword>
<comment type="catalytic activity">
    <reaction evidence="4">
        <text>dTTP + H2O = dTMP + diphosphate + H(+)</text>
        <dbReference type="Rhea" id="RHEA:28534"/>
        <dbReference type="ChEBI" id="CHEBI:15377"/>
        <dbReference type="ChEBI" id="CHEBI:15378"/>
        <dbReference type="ChEBI" id="CHEBI:33019"/>
        <dbReference type="ChEBI" id="CHEBI:37568"/>
        <dbReference type="ChEBI" id="CHEBI:63528"/>
        <dbReference type="EC" id="3.6.1.9"/>
    </reaction>
</comment>
<dbReference type="GO" id="GO:0036218">
    <property type="term" value="F:dTTP diphosphatase activity"/>
    <property type="evidence" value="ECO:0007669"/>
    <property type="project" value="RHEA"/>
</dbReference>
<dbReference type="CDD" id="cd00555">
    <property type="entry name" value="Maf"/>
    <property type="match status" value="1"/>
</dbReference>
<dbReference type="SUPFAM" id="SSF52972">
    <property type="entry name" value="ITPase-like"/>
    <property type="match status" value="1"/>
</dbReference>
<feature type="site" description="Important for substrate specificity" evidence="4">
    <location>
        <position position="8"/>
    </location>
</feature>
<comment type="cofactor">
    <cofactor evidence="1 4">
        <name>a divalent metal cation</name>
        <dbReference type="ChEBI" id="CHEBI:60240"/>
    </cofactor>
</comment>
<keyword evidence="6" id="KW-1185">Reference proteome</keyword>
<accession>A0A512H9W1</accession>
<organism evidence="5 6">
    <name type="scientific">Pararhodospirillum oryzae</name>
    <dbReference type="NCBI Taxonomy" id="478448"/>
    <lineage>
        <taxon>Bacteria</taxon>
        <taxon>Pseudomonadati</taxon>
        <taxon>Pseudomonadota</taxon>
        <taxon>Alphaproteobacteria</taxon>
        <taxon>Rhodospirillales</taxon>
        <taxon>Rhodospirillaceae</taxon>
        <taxon>Pararhodospirillum</taxon>
    </lineage>
</organism>
<dbReference type="GO" id="GO:0005737">
    <property type="term" value="C:cytoplasm"/>
    <property type="evidence" value="ECO:0007669"/>
    <property type="project" value="UniProtKB-SubCell"/>
</dbReference>
<evidence type="ECO:0000256" key="1">
    <source>
        <dbReference type="ARBA" id="ARBA00001968"/>
    </source>
</evidence>
<dbReference type="NCBIfam" id="TIGR00172">
    <property type="entry name" value="maf"/>
    <property type="match status" value="1"/>
</dbReference>
<dbReference type="HAMAP" id="MF_00528">
    <property type="entry name" value="Maf"/>
    <property type="match status" value="1"/>
</dbReference>
<reference evidence="5 6" key="1">
    <citation type="submission" date="2019-07" db="EMBL/GenBank/DDBJ databases">
        <title>Whole genome shotgun sequence of Rhodospirillum oryzae NBRC 107573.</title>
        <authorList>
            <person name="Hosoyama A."/>
            <person name="Uohara A."/>
            <person name="Ohji S."/>
            <person name="Ichikawa N."/>
        </authorList>
    </citation>
    <scope>NUCLEOTIDE SEQUENCE [LARGE SCALE GENOMIC DNA]</scope>
    <source>
        <strain evidence="5 6">NBRC 107573</strain>
    </source>
</reference>
<keyword evidence="4" id="KW-0963">Cytoplasm</keyword>
<sequence>MLGSASPRRLALLADVGVIPDRVDPPDLDETPLPDEPPRAHALRLAREKALVVAARHPGAFVLAGDTVVARGHRVLPKALDEATARRCLTLLSGARHRVYGGLALVCPDGRLVSRVVMTQVAFKRLSEAEIRAYLASGEWHGKAGGYAIQGRAAAFVPFLSGSYSNVVGLPVFETVALLEGNGYRR</sequence>
<keyword evidence="2 4" id="KW-0378">Hydrolase</keyword>
<comment type="subcellular location">
    <subcellularLocation>
        <location evidence="4">Cytoplasm</location>
    </subcellularLocation>
</comment>
<dbReference type="Pfam" id="PF02545">
    <property type="entry name" value="Maf"/>
    <property type="match status" value="1"/>
</dbReference>
<feature type="site" description="Important for substrate specificity" evidence="4">
    <location>
        <position position="150"/>
    </location>
</feature>
<gene>
    <name evidence="5" type="ORF">ROR02_23530</name>
</gene>
<dbReference type="InterPro" id="IPR003697">
    <property type="entry name" value="Maf-like"/>
</dbReference>
<evidence type="ECO:0000313" key="5">
    <source>
        <dbReference type="EMBL" id="GEO82222.1"/>
    </source>
</evidence>
<dbReference type="GO" id="GO:0036221">
    <property type="term" value="F:UTP diphosphatase activity"/>
    <property type="evidence" value="ECO:0007669"/>
    <property type="project" value="RHEA"/>
</dbReference>
<dbReference type="PANTHER" id="PTHR43213">
    <property type="entry name" value="BIFUNCTIONAL DTTP/UTP PYROPHOSPHATASE/METHYLTRANSFERASE PROTEIN-RELATED"/>
    <property type="match status" value="1"/>
</dbReference>
<dbReference type="RefSeq" id="WP_147164238.1">
    <property type="nucleotide sequence ID" value="NZ_BJZO01000066.1"/>
</dbReference>
<comment type="caution">
    <text evidence="5">The sequence shown here is derived from an EMBL/GenBank/DDBJ whole genome shotgun (WGS) entry which is preliminary data.</text>
</comment>
<name>A0A512H9W1_9PROT</name>
<dbReference type="OrthoDB" id="9807767at2"/>
<feature type="active site" description="Proton acceptor" evidence="4">
    <location>
        <position position="66"/>
    </location>
</feature>
<feature type="site" description="Important for substrate specificity" evidence="4">
    <location>
        <position position="67"/>
    </location>
</feature>
<comment type="catalytic activity">
    <reaction evidence="4">
        <text>UTP + H2O = UMP + diphosphate + H(+)</text>
        <dbReference type="Rhea" id="RHEA:29395"/>
        <dbReference type="ChEBI" id="CHEBI:15377"/>
        <dbReference type="ChEBI" id="CHEBI:15378"/>
        <dbReference type="ChEBI" id="CHEBI:33019"/>
        <dbReference type="ChEBI" id="CHEBI:46398"/>
        <dbReference type="ChEBI" id="CHEBI:57865"/>
        <dbReference type="EC" id="3.6.1.9"/>
    </reaction>
</comment>
<evidence type="ECO:0000256" key="2">
    <source>
        <dbReference type="ARBA" id="ARBA00022801"/>
    </source>
</evidence>
<comment type="similarity">
    <text evidence="4">Belongs to the Maf family. YhdE subfamily.</text>
</comment>
<evidence type="ECO:0000256" key="4">
    <source>
        <dbReference type="HAMAP-Rule" id="MF_00528"/>
    </source>
</evidence>